<dbReference type="Proteomes" id="UP000001520">
    <property type="component" value="Chromosome"/>
</dbReference>
<keyword evidence="2" id="KW-0472">Membrane</keyword>
<gene>
    <name evidence="3" type="ordered locus">DEFDS_0434</name>
</gene>
<evidence type="ECO:0000313" key="3">
    <source>
        <dbReference type="EMBL" id="BAI79928.1"/>
    </source>
</evidence>
<evidence type="ECO:0000256" key="1">
    <source>
        <dbReference type="SAM" id="Coils"/>
    </source>
</evidence>
<keyword evidence="4" id="KW-1185">Reference proteome</keyword>
<dbReference type="OrthoDB" id="2086261at2"/>
<keyword evidence="1" id="KW-0175">Coiled coil</keyword>
<dbReference type="InterPro" id="IPR036388">
    <property type="entry name" value="WH-like_DNA-bd_sf"/>
</dbReference>
<dbReference type="InterPro" id="IPR046118">
    <property type="entry name" value="DUF6115"/>
</dbReference>
<dbReference type="AlphaFoldDB" id="D3PBF5"/>
<feature type="transmembrane region" description="Helical" evidence="2">
    <location>
        <begin position="6"/>
        <end position="26"/>
    </location>
</feature>
<dbReference type="HOGENOM" id="CLU_136083_0_0_0"/>
<dbReference type="Gene3D" id="1.10.10.10">
    <property type="entry name" value="Winged helix-like DNA-binding domain superfamily/Winged helix DNA-binding domain"/>
    <property type="match status" value="1"/>
</dbReference>
<accession>D3PBF5</accession>
<dbReference type="KEGG" id="ddf:DEFDS_0434"/>
<proteinExistence type="predicted"/>
<sequence length="141" mass="16347">MNFSLILIIAFVLIGILYLFCLVLFLKIKQIEQKLVDISYDEVNLLVNELRELIIESERVSEKLDNGIREKESLLEDLVDLVDAKLNRYEMLESNLEKEKSLKDKILQLHKSGKSMSEIAKELDVSVTEVNLVIKLLNENR</sequence>
<dbReference type="STRING" id="639282.DEFDS_0434"/>
<dbReference type="EMBL" id="AP011529">
    <property type="protein sequence ID" value="BAI79928.1"/>
    <property type="molecule type" value="Genomic_DNA"/>
</dbReference>
<feature type="coiled-coil region" evidence="1">
    <location>
        <begin position="75"/>
        <end position="102"/>
    </location>
</feature>
<organism evidence="3 4">
    <name type="scientific">Deferribacter desulfuricans (strain DSM 14783 / JCM 11476 / NBRC 101012 / SSM1)</name>
    <dbReference type="NCBI Taxonomy" id="639282"/>
    <lineage>
        <taxon>Bacteria</taxon>
        <taxon>Pseudomonadati</taxon>
        <taxon>Deferribacterota</taxon>
        <taxon>Deferribacteres</taxon>
        <taxon>Deferribacterales</taxon>
        <taxon>Deferribacteraceae</taxon>
        <taxon>Deferribacter</taxon>
    </lineage>
</organism>
<evidence type="ECO:0000313" key="4">
    <source>
        <dbReference type="Proteomes" id="UP000001520"/>
    </source>
</evidence>
<reference evidence="3 4" key="1">
    <citation type="journal article" date="2010" name="DNA Res.">
        <title>Bacterial lifestyle in a deep-sea hydrothermal vent chimney revealed by the genome sequence of the thermophilic bacterium Deferribacter desulfuricans SSM1.</title>
        <authorList>
            <person name="Takaki Y."/>
            <person name="Shimamura S."/>
            <person name="Nakagawa S."/>
            <person name="Fukuhara Y."/>
            <person name="Horikawa H."/>
            <person name="Ankai A."/>
            <person name="Harada T."/>
            <person name="Hosoyama A."/>
            <person name="Oguchi A."/>
            <person name="Fukui S."/>
            <person name="Fujita N."/>
            <person name="Takami H."/>
            <person name="Takai K."/>
        </authorList>
    </citation>
    <scope>NUCLEOTIDE SEQUENCE [LARGE SCALE GENOMIC DNA]</scope>
    <source>
        <strain evidence="4">DSM 14783 / JCM 11476 / NBRC 101012 / SSM1</strain>
    </source>
</reference>
<name>D3PBF5_DEFDS</name>
<keyword evidence="2" id="KW-1133">Transmembrane helix</keyword>
<evidence type="ECO:0000256" key="2">
    <source>
        <dbReference type="SAM" id="Phobius"/>
    </source>
</evidence>
<dbReference type="eggNOG" id="ENOG50311M4">
    <property type="taxonomic scope" value="Bacteria"/>
</dbReference>
<keyword evidence="2" id="KW-0812">Transmembrane</keyword>
<dbReference type="Pfam" id="PF19610">
    <property type="entry name" value="DUF6115"/>
    <property type="match status" value="1"/>
</dbReference>
<dbReference type="RefSeq" id="WP_013007176.1">
    <property type="nucleotide sequence ID" value="NC_013939.1"/>
</dbReference>
<protein>
    <submittedName>
        <fullName evidence="3">Uncharacterized protein</fullName>
    </submittedName>
</protein>